<dbReference type="PANTHER" id="PTHR21015">
    <property type="entry name" value="UDP-N-ACETYLGLUCOSAMINE--N-ACETYLMURAMYL-(PENTAPEPTIDE) PYROPHOSPHORYL-UNDECAPRENOL N-ACETYLGLUCOSAMINE TRANSFERASE 1"/>
    <property type="match status" value="1"/>
</dbReference>
<comment type="caution">
    <text evidence="2">The sequence shown here is derived from an EMBL/GenBank/DDBJ whole genome shotgun (WGS) entry which is preliminary data.</text>
</comment>
<evidence type="ECO:0000259" key="1">
    <source>
        <dbReference type="Pfam" id="PF06722"/>
    </source>
</evidence>
<dbReference type="RefSeq" id="WP_332292367.1">
    <property type="nucleotide sequence ID" value="NZ_JAZIBG010000049.1"/>
</dbReference>
<dbReference type="EMBL" id="JAZIBG010000049">
    <property type="protein sequence ID" value="MEF7616773.1"/>
    <property type="molecule type" value="Genomic_DNA"/>
</dbReference>
<feature type="domain" description="Erythromycin biosynthesis protein CIII-like C-terminal" evidence="1">
    <location>
        <begin position="291"/>
        <end position="388"/>
    </location>
</feature>
<accession>A0AAW9QKV5</accession>
<keyword evidence="3" id="KW-1185">Reference proteome</keyword>
<dbReference type="Proteomes" id="UP001336250">
    <property type="component" value="Unassembled WGS sequence"/>
</dbReference>
<dbReference type="PANTHER" id="PTHR21015:SF22">
    <property type="entry name" value="GLYCOSYLTRANSFERASE"/>
    <property type="match status" value="1"/>
</dbReference>
<dbReference type="InterPro" id="IPR010610">
    <property type="entry name" value="EryCIII-like_C"/>
</dbReference>
<proteinExistence type="predicted"/>
<sequence length="408" mass="43971">MSRFLLAWELGGGLGHSTPLSQVAAPLIEQGHEVHFVLRDLSTVHTVFGAMASHERVHFWQAPLWQSQLRGVPESATYAELLFRAGFLDTQRLGGLVRAWRTLFDAVRPALLLADHAPTAMLAARGLPFRRALMGTGFFLPLQRQPIPPFREWEPIPPARVQAAEARALQTCNEILSLLGEPPLRALHELLAADERFLLTWPEVDHYAARASEPGAVYWGALPGPAAGAAAPWPPGEGHRLFAYLKADHAPTEAALRLLGAGPWRTLAYVPGLSAALREQLASPHLALSAEPVSMARVGEAADAVLCNAGSGTVCTALQAGKPVVMLPMHAEQLLFARRVQEAGAGAYLMEADVPGHLADRLRRVLQEATFHEAARRFAVRYGAPARPFGDVAQRVAARCVALAGAAP</sequence>
<dbReference type="AlphaFoldDB" id="A0AAW9QKV5"/>
<reference evidence="2 3" key="1">
    <citation type="submission" date="2024-02" db="EMBL/GenBank/DDBJ databases">
        <title>Genome sequence of Aquincola sp. MAHUQ-54.</title>
        <authorList>
            <person name="Huq M.A."/>
        </authorList>
    </citation>
    <scope>NUCLEOTIDE SEQUENCE [LARGE SCALE GENOMIC DNA]</scope>
    <source>
        <strain evidence="2 3">MAHUQ-54</strain>
    </source>
</reference>
<dbReference type="SUPFAM" id="SSF53756">
    <property type="entry name" value="UDP-Glycosyltransferase/glycogen phosphorylase"/>
    <property type="match status" value="1"/>
</dbReference>
<name>A0AAW9QKV5_9BURK</name>
<gene>
    <name evidence="2" type="ORF">V4F39_22860</name>
</gene>
<evidence type="ECO:0000313" key="2">
    <source>
        <dbReference type="EMBL" id="MEF7616773.1"/>
    </source>
</evidence>
<evidence type="ECO:0000313" key="3">
    <source>
        <dbReference type="Proteomes" id="UP001336250"/>
    </source>
</evidence>
<organism evidence="2 3">
    <name type="scientific">Aquincola agrisoli</name>
    <dbReference type="NCBI Taxonomy" id="3119538"/>
    <lineage>
        <taxon>Bacteria</taxon>
        <taxon>Pseudomonadati</taxon>
        <taxon>Pseudomonadota</taxon>
        <taxon>Betaproteobacteria</taxon>
        <taxon>Burkholderiales</taxon>
        <taxon>Sphaerotilaceae</taxon>
        <taxon>Aquincola</taxon>
    </lineage>
</organism>
<protein>
    <submittedName>
        <fullName evidence="2">Nucleotide disphospho-sugar-binding domain-containing protein</fullName>
    </submittedName>
</protein>
<dbReference type="GO" id="GO:0016757">
    <property type="term" value="F:glycosyltransferase activity"/>
    <property type="evidence" value="ECO:0007669"/>
    <property type="project" value="UniProtKB-ARBA"/>
</dbReference>
<dbReference type="Gene3D" id="3.40.50.2000">
    <property type="entry name" value="Glycogen Phosphorylase B"/>
    <property type="match status" value="2"/>
</dbReference>
<dbReference type="Pfam" id="PF06722">
    <property type="entry name" value="EryCIII-like_C"/>
    <property type="match status" value="1"/>
</dbReference>